<gene>
    <name evidence="3" type="ORF">DDZ18_03045</name>
</gene>
<name>A0A2U2BX57_9PROT</name>
<evidence type="ECO:0000313" key="3">
    <source>
        <dbReference type="EMBL" id="PWE18595.1"/>
    </source>
</evidence>
<evidence type="ECO:0000313" key="4">
    <source>
        <dbReference type="Proteomes" id="UP000245168"/>
    </source>
</evidence>
<dbReference type="EMBL" id="QEXV01000001">
    <property type="protein sequence ID" value="PWE18595.1"/>
    <property type="molecule type" value="Genomic_DNA"/>
</dbReference>
<organism evidence="3 4">
    <name type="scientific">Marinicauda salina</name>
    <dbReference type="NCBI Taxonomy" id="2135793"/>
    <lineage>
        <taxon>Bacteria</taxon>
        <taxon>Pseudomonadati</taxon>
        <taxon>Pseudomonadota</taxon>
        <taxon>Alphaproteobacteria</taxon>
        <taxon>Maricaulales</taxon>
        <taxon>Maricaulaceae</taxon>
        <taxon>Marinicauda</taxon>
    </lineage>
</organism>
<dbReference type="InterPro" id="IPR028087">
    <property type="entry name" value="Tad_N"/>
</dbReference>
<keyword evidence="1" id="KW-0472">Membrane</keyword>
<feature type="domain" description="Putative Flp pilus-assembly TadG-like N-terminal" evidence="2">
    <location>
        <begin position="16"/>
        <end position="56"/>
    </location>
</feature>
<sequence length="430" mass="45681">MLARFFRSTDAATLPYIALILLVLLGLIGLGYDFGRQFVMRSELQKAADAAAVAGAYQLDMAADQSTVATRVGEAVAGAAITANETRFANLPGDVEIASWRGLQDIPPNDDDPIGAGYEGPPYAYVEVTTEVSAQDFSFLRLFGGDSLTASATAVAGRGRAVCSITPMMICNPMESPSGGGGFDPAGYVGRQILAVSRGGQNAQWAPGNFGFLAVNDPGANALREALASVNGANQCYDVNGGVETEPGRMTQQTRRGINARFGEDPPSPSAENIQTYPRDASFDPVTRIGDGVWDHEAYWSAAHPGVPFPSSFLGSDPTRFEVYRYEIDNNMIPTEPPPGGEPPNGVPVHTPSGMQDDRRIITMAVLNCVEAELSGRQTMTAVSYLNAFITEPILDTPDDDFYFEIVGGSVAGNGGLVPVPARDWVEVVR</sequence>
<comment type="caution">
    <text evidence="3">The sequence shown here is derived from an EMBL/GenBank/DDBJ whole genome shotgun (WGS) entry which is preliminary data.</text>
</comment>
<reference evidence="4" key="1">
    <citation type="submission" date="2018-05" db="EMBL/GenBank/DDBJ databases">
        <authorList>
            <person name="Liu B.-T."/>
        </authorList>
    </citation>
    <scope>NUCLEOTIDE SEQUENCE [LARGE SCALE GENOMIC DNA]</scope>
    <source>
        <strain evidence="4">WD6-1</strain>
    </source>
</reference>
<feature type="transmembrane region" description="Helical" evidence="1">
    <location>
        <begin position="12"/>
        <end position="32"/>
    </location>
</feature>
<keyword evidence="1" id="KW-0812">Transmembrane</keyword>
<evidence type="ECO:0000259" key="2">
    <source>
        <dbReference type="Pfam" id="PF13400"/>
    </source>
</evidence>
<protein>
    <recommendedName>
        <fullName evidence="2">Putative Flp pilus-assembly TadG-like N-terminal domain-containing protein</fullName>
    </recommendedName>
</protein>
<dbReference type="OrthoDB" id="8014659at2"/>
<keyword evidence="1" id="KW-1133">Transmembrane helix</keyword>
<dbReference type="Pfam" id="PF13400">
    <property type="entry name" value="Tad"/>
    <property type="match status" value="1"/>
</dbReference>
<evidence type="ECO:0000256" key="1">
    <source>
        <dbReference type="SAM" id="Phobius"/>
    </source>
</evidence>
<dbReference type="Proteomes" id="UP000245168">
    <property type="component" value="Unassembled WGS sequence"/>
</dbReference>
<accession>A0A2U2BX57</accession>
<keyword evidence="4" id="KW-1185">Reference proteome</keyword>
<proteinExistence type="predicted"/>
<dbReference type="AlphaFoldDB" id="A0A2U2BX57"/>
<dbReference type="RefSeq" id="WP_109251869.1">
    <property type="nucleotide sequence ID" value="NZ_QEXV01000001.1"/>
</dbReference>